<keyword evidence="1" id="KW-0812">Transmembrane</keyword>
<evidence type="ECO:0000259" key="2">
    <source>
        <dbReference type="Pfam" id="PF01882"/>
    </source>
</evidence>
<name>A0A1G6A028_EUBOX</name>
<dbReference type="Pfam" id="PF01882">
    <property type="entry name" value="DUF58"/>
    <property type="match status" value="1"/>
</dbReference>
<dbReference type="OrthoDB" id="9778037at2"/>
<organism evidence="3 4">
    <name type="scientific">Eubacterium oxidoreducens</name>
    <dbReference type="NCBI Taxonomy" id="1732"/>
    <lineage>
        <taxon>Bacteria</taxon>
        <taxon>Bacillati</taxon>
        <taxon>Bacillota</taxon>
        <taxon>Clostridia</taxon>
        <taxon>Eubacteriales</taxon>
        <taxon>Eubacteriaceae</taxon>
        <taxon>Eubacterium</taxon>
    </lineage>
</organism>
<gene>
    <name evidence="3" type="ORF">SAMN02910417_00067</name>
</gene>
<evidence type="ECO:0000313" key="4">
    <source>
        <dbReference type="Proteomes" id="UP000199228"/>
    </source>
</evidence>
<evidence type="ECO:0000313" key="3">
    <source>
        <dbReference type="EMBL" id="SDB01762.1"/>
    </source>
</evidence>
<dbReference type="Proteomes" id="UP000199228">
    <property type="component" value="Unassembled WGS sequence"/>
</dbReference>
<keyword evidence="4" id="KW-1185">Reference proteome</keyword>
<dbReference type="PANTHER" id="PTHR34351">
    <property type="entry name" value="SLR1927 PROTEIN-RELATED"/>
    <property type="match status" value="1"/>
</dbReference>
<feature type="transmembrane region" description="Helical" evidence="1">
    <location>
        <begin position="40"/>
        <end position="58"/>
    </location>
</feature>
<evidence type="ECO:0000256" key="1">
    <source>
        <dbReference type="SAM" id="Phobius"/>
    </source>
</evidence>
<accession>A0A1G6A028</accession>
<protein>
    <submittedName>
        <fullName evidence="3">Uncharacterized conserved protein, DUF58 family, contains vWF domain</fullName>
    </submittedName>
</protein>
<dbReference type="PANTHER" id="PTHR34351:SF2">
    <property type="entry name" value="DUF58 DOMAIN-CONTAINING PROTEIN"/>
    <property type="match status" value="1"/>
</dbReference>
<dbReference type="RefSeq" id="WP_090170799.1">
    <property type="nucleotide sequence ID" value="NZ_FMXR01000004.1"/>
</dbReference>
<feature type="domain" description="DUF58" evidence="2">
    <location>
        <begin position="208"/>
        <end position="369"/>
    </location>
</feature>
<sequence length="425" mass="49045">MKKIGKPSAILKKTGYVLLMVGIIVVLAVPAVYINTWYGYFPVIFFGLILLLSWLSLCRVNQKLKIHSGSENAECVRGGLISVNLTMENGSRIFCPKMVAELFVTDLFWNNDFSSKAFFTLPPKANTNMGFDVDMNHIGVYHVGMEELKLYDFLGFFRKKTSLNSEFDVFVKPRIYPLEELYDTEEMTMESDQNERATTINGNDYIGVREYERGDSMKQIHWKLSAHTLGYMTKLYEQSRQKSYTVILDFATIASYNREQLMDINDCLIETSLSIIDEIAKQHTSTALIFTNREKQIQRRGLRDVRAQMLDLIRNFAVITPDPSPDFPDALEMMIEENSQANRSTNVIICTSRVTDELIMQMVQIKRQRRSVELYEIVPAVINSRELAHKRARLSALEEVKIPYHFIRTSEYERAKNNLNEEEPA</sequence>
<dbReference type="InterPro" id="IPR002881">
    <property type="entry name" value="DUF58"/>
</dbReference>
<keyword evidence="1" id="KW-1133">Transmembrane helix</keyword>
<feature type="transmembrane region" description="Helical" evidence="1">
    <location>
        <begin position="16"/>
        <end position="34"/>
    </location>
</feature>
<dbReference type="STRING" id="1732.SAMN02910417_00067"/>
<reference evidence="3 4" key="1">
    <citation type="submission" date="2016-10" db="EMBL/GenBank/DDBJ databases">
        <authorList>
            <person name="de Groot N.N."/>
        </authorList>
    </citation>
    <scope>NUCLEOTIDE SEQUENCE [LARGE SCALE GENOMIC DNA]</scope>
    <source>
        <strain evidence="3 4">DSM 3217</strain>
    </source>
</reference>
<dbReference type="AlphaFoldDB" id="A0A1G6A028"/>
<proteinExistence type="predicted"/>
<keyword evidence="1" id="KW-0472">Membrane</keyword>
<dbReference type="EMBL" id="FMXR01000004">
    <property type="protein sequence ID" value="SDB01762.1"/>
    <property type="molecule type" value="Genomic_DNA"/>
</dbReference>